<dbReference type="SUPFAM" id="SSF53062">
    <property type="entry name" value="PTS system fructose IIA component-like"/>
    <property type="match status" value="1"/>
</dbReference>
<dbReference type="Proteomes" id="UP000863257">
    <property type="component" value="Unassembled WGS sequence"/>
</dbReference>
<dbReference type="OMA" id="RNITCAS"/>
<reference evidence="11 13" key="1">
    <citation type="submission" date="2017-12" db="EMBL/GenBank/DDBJ databases">
        <title>FDA dAtabase for Regulatory Grade micrObial Sequences (FDA-ARGOS): Supporting development and validation of Infectious Disease Dx tests.</title>
        <authorList>
            <person name="Hoffmann M."/>
            <person name="Allard M."/>
            <person name="Evans P."/>
            <person name="Brown E."/>
            <person name="Tallon L.J."/>
            <person name="Sadzewicz L."/>
            <person name="Sengamalay N."/>
            <person name="Ott S."/>
            <person name="Godinez A."/>
            <person name="Nagaraj S."/>
            <person name="Vavikolanu K."/>
            <person name="Aluvathingal J."/>
            <person name="Nadendla S."/>
            <person name="Hobson J."/>
            <person name="Sichtig H."/>
        </authorList>
    </citation>
    <scope>NUCLEOTIDE SEQUENCE [LARGE SCALE GENOMIC DNA]</scope>
    <source>
        <strain evidence="13">ATCC 29307</strain>
        <strain evidence="11">FDAARGOS_118</strain>
    </source>
</reference>
<dbReference type="InterPro" id="IPR051471">
    <property type="entry name" value="Bacterial_PTS_sugar_comp"/>
</dbReference>
<name>A0A087I9Y9_VIBVL</name>
<dbReference type="PANTHER" id="PTHR33799:SF1">
    <property type="entry name" value="PTS SYSTEM MANNOSE-SPECIFIC EIIAB COMPONENT-RELATED"/>
    <property type="match status" value="1"/>
</dbReference>
<dbReference type="EMBL" id="PDGH01000126">
    <property type="protein sequence ID" value="POB43974.1"/>
    <property type="molecule type" value="Genomic_DNA"/>
</dbReference>
<dbReference type="RefSeq" id="WP_011081923.1">
    <property type="nucleotide sequence ID" value="NZ_CBCSFK010000022.1"/>
</dbReference>
<evidence type="ECO:0000256" key="4">
    <source>
        <dbReference type="ARBA" id="ARBA00022597"/>
    </source>
</evidence>
<dbReference type="GO" id="GO:0016020">
    <property type="term" value="C:membrane"/>
    <property type="evidence" value="ECO:0007669"/>
    <property type="project" value="InterPro"/>
</dbReference>
<evidence type="ECO:0000256" key="5">
    <source>
        <dbReference type="ARBA" id="ARBA00022679"/>
    </source>
</evidence>
<evidence type="ECO:0000313" key="11">
    <source>
        <dbReference type="EMBL" id="PNM77005.1"/>
    </source>
</evidence>
<dbReference type="CDD" id="cd00006">
    <property type="entry name" value="PTS_IIA_man"/>
    <property type="match status" value="1"/>
</dbReference>
<dbReference type="Proteomes" id="UP000664056">
    <property type="component" value="Unassembled WGS sequence"/>
</dbReference>
<keyword evidence="13" id="KW-1185">Reference proteome</keyword>
<gene>
    <name evidence="11" type="ORF">AL548_000065</name>
    <name evidence="12" type="ORF">CRN52_19825</name>
    <name evidence="9" type="ORF">I7730_19855</name>
    <name evidence="10" type="ORF">J0J18_06550</name>
</gene>
<accession>A0A087I9Y9</accession>
<keyword evidence="3" id="KW-0963">Cytoplasm</keyword>
<evidence type="ECO:0000256" key="2">
    <source>
        <dbReference type="ARBA" id="ARBA00022448"/>
    </source>
</evidence>
<protein>
    <submittedName>
        <fullName evidence="12">PTS N-acetylgalactosamine transporter subunit IIA</fullName>
    </submittedName>
    <submittedName>
        <fullName evidence="9">PTS sugar transporter subunit IIA</fullName>
    </submittedName>
</protein>
<dbReference type="OrthoDB" id="3183705at2"/>
<evidence type="ECO:0000313" key="14">
    <source>
        <dbReference type="Proteomes" id="UP000237466"/>
    </source>
</evidence>
<keyword evidence="6" id="KW-0598">Phosphotransferase system</keyword>
<dbReference type="EMBL" id="LOSH02000001">
    <property type="protein sequence ID" value="PNM77005.1"/>
    <property type="molecule type" value="Genomic_DNA"/>
</dbReference>
<evidence type="ECO:0000313" key="13">
    <source>
        <dbReference type="Proteomes" id="UP000054370"/>
    </source>
</evidence>
<dbReference type="Gene3D" id="3.40.50.510">
    <property type="entry name" value="Phosphotransferase system, mannose-type IIA component"/>
    <property type="match status" value="1"/>
</dbReference>
<dbReference type="Proteomes" id="UP000054370">
    <property type="component" value="Unassembled WGS sequence"/>
</dbReference>
<reference evidence="9" key="3">
    <citation type="journal article" date="2018" name="Genome Biol.">
        <title>SKESA: strategic k-mer extension for scrupulous assemblies.</title>
        <authorList>
            <person name="Souvorov A."/>
            <person name="Agarwala R."/>
            <person name="Lipman D.J."/>
        </authorList>
    </citation>
    <scope>NUCLEOTIDE SEQUENCE</scope>
    <source>
        <strain evidence="9">BCW_3452</strain>
    </source>
</reference>
<keyword evidence="4 9" id="KW-0762">Sugar transport</keyword>
<comment type="subcellular location">
    <subcellularLocation>
        <location evidence="1">Cytoplasm</location>
    </subcellularLocation>
</comment>
<evidence type="ECO:0000313" key="12">
    <source>
        <dbReference type="EMBL" id="POB43974.1"/>
    </source>
</evidence>
<dbReference type="Pfam" id="PF03610">
    <property type="entry name" value="EIIA-man"/>
    <property type="match status" value="1"/>
</dbReference>
<dbReference type="GO" id="GO:0005737">
    <property type="term" value="C:cytoplasm"/>
    <property type="evidence" value="ECO:0007669"/>
    <property type="project" value="UniProtKB-SubCell"/>
</dbReference>
<organism evidence="12 14">
    <name type="scientific">Vibrio vulnificus</name>
    <dbReference type="NCBI Taxonomy" id="672"/>
    <lineage>
        <taxon>Bacteria</taxon>
        <taxon>Pseudomonadati</taxon>
        <taxon>Pseudomonadota</taxon>
        <taxon>Gammaproteobacteria</taxon>
        <taxon>Vibrionales</taxon>
        <taxon>Vibrionaceae</taxon>
        <taxon>Vibrio</taxon>
    </lineage>
</organism>
<keyword evidence="2" id="KW-0813">Transport</keyword>
<evidence type="ECO:0000256" key="6">
    <source>
        <dbReference type="ARBA" id="ARBA00022683"/>
    </source>
</evidence>
<evidence type="ECO:0000313" key="9">
    <source>
        <dbReference type="EMBL" id="HAS8542048.1"/>
    </source>
</evidence>
<dbReference type="EMBL" id="JAFKOQ010000002">
    <property type="protein sequence ID" value="MBN8121385.1"/>
    <property type="molecule type" value="Genomic_DNA"/>
</dbReference>
<dbReference type="NCBIfam" id="NF040761">
    <property type="entry name" value="AgaF"/>
    <property type="match status" value="1"/>
</dbReference>
<dbReference type="GeneID" id="93897444"/>
<reference evidence="12 14" key="2">
    <citation type="journal article" date="2018" name="Front. Microbiol.">
        <title>Phylogeny of Vibrio vulnificus from the Analysis of the Core-Genome: Implications for Intra-Species Taxonomy.</title>
        <authorList>
            <person name="Roig F.J."/>
            <person name="Gonzalez-Candelas F."/>
            <person name="Sanjuan E."/>
            <person name="Fouz B."/>
            <person name="Feil E.J."/>
            <person name="Llorens C."/>
            <person name="Baker-Austin C."/>
            <person name="Oliver J.D."/>
            <person name="Danin-Poleg Y."/>
            <person name="Gibas C.J."/>
            <person name="Kashi Y."/>
            <person name="Gulig P.A."/>
            <person name="Morrison S.S."/>
            <person name="Amaro C."/>
        </authorList>
    </citation>
    <scope>NUCLEOTIDE SEQUENCE [LARGE SCALE GENOMIC DNA]</scope>
    <source>
        <strain evidence="12 14">CECT4608</strain>
    </source>
</reference>
<sequence>MIAVILSGHGGFASGIAQAIAQVIGEQEQFRFLDFPEQMTTPQLEVAMRQAIEEIDSGDGIVFLTDLLGGTPFRTASLLSQERDDIEVVTGTNMQMAAEMLLERDELTLTAFREMAVECGHRGITSLAAEMALKAQQAATQPSAVVEEDGI</sequence>
<dbReference type="InterPro" id="IPR004701">
    <property type="entry name" value="PTS_EIIA_man-typ"/>
</dbReference>
<dbReference type="PANTHER" id="PTHR33799">
    <property type="entry name" value="PTS PERMEASE-RELATED-RELATED"/>
    <property type="match status" value="1"/>
</dbReference>
<dbReference type="GO" id="GO:0009401">
    <property type="term" value="P:phosphoenolpyruvate-dependent sugar phosphotransferase system"/>
    <property type="evidence" value="ECO:0007669"/>
    <property type="project" value="UniProtKB-KW"/>
</dbReference>
<reference evidence="10" key="5">
    <citation type="submission" date="2021-03" db="EMBL/GenBank/DDBJ databases">
        <title>Study of the foodborne Vibrio vulnificus isolates from China.</title>
        <authorList>
            <person name="Zheng Z."/>
            <person name="Ye L."/>
        </authorList>
    </citation>
    <scope>NUCLEOTIDE SEQUENCE</scope>
    <source>
        <strain evidence="10">Vv1582</strain>
    </source>
</reference>
<keyword evidence="5" id="KW-0808">Transferase</keyword>
<evidence type="ECO:0000256" key="7">
    <source>
        <dbReference type="ARBA" id="ARBA00022777"/>
    </source>
</evidence>
<dbReference type="GO" id="GO:0016301">
    <property type="term" value="F:kinase activity"/>
    <property type="evidence" value="ECO:0007669"/>
    <property type="project" value="UniProtKB-KW"/>
</dbReference>
<dbReference type="EMBL" id="DACRBY010000030">
    <property type="protein sequence ID" value="HAS8542048.1"/>
    <property type="molecule type" value="Genomic_DNA"/>
</dbReference>
<reference evidence="9" key="4">
    <citation type="submission" date="2019-01" db="EMBL/GenBank/DDBJ databases">
        <authorList>
            <consortium name="NCBI Pathogen Detection Project"/>
        </authorList>
    </citation>
    <scope>NUCLEOTIDE SEQUENCE</scope>
    <source>
        <strain evidence="9">BCW_3452</strain>
    </source>
</reference>
<keyword evidence="7" id="KW-0418">Kinase</keyword>
<proteinExistence type="predicted"/>
<dbReference type="Proteomes" id="UP000237466">
    <property type="component" value="Unassembled WGS sequence"/>
</dbReference>
<dbReference type="InterPro" id="IPR036662">
    <property type="entry name" value="PTS_EIIA_man-typ_sf"/>
</dbReference>
<evidence type="ECO:0000259" key="8">
    <source>
        <dbReference type="PROSITE" id="PS51096"/>
    </source>
</evidence>
<evidence type="ECO:0000256" key="1">
    <source>
        <dbReference type="ARBA" id="ARBA00004496"/>
    </source>
</evidence>
<evidence type="ECO:0000313" key="10">
    <source>
        <dbReference type="EMBL" id="MBN8121385.1"/>
    </source>
</evidence>
<feature type="domain" description="PTS EIIA type-4" evidence="8">
    <location>
        <begin position="1"/>
        <end position="124"/>
    </location>
</feature>
<dbReference type="PROSITE" id="PS51096">
    <property type="entry name" value="PTS_EIIA_TYPE_4"/>
    <property type="match status" value="1"/>
</dbReference>
<dbReference type="InterPro" id="IPR033887">
    <property type="entry name" value="PTS_IIA_man"/>
</dbReference>
<comment type="caution">
    <text evidence="12">The sequence shown here is derived from an EMBL/GenBank/DDBJ whole genome shotgun (WGS) entry which is preliminary data.</text>
</comment>
<dbReference type="AlphaFoldDB" id="A0A087I9Y9"/>
<evidence type="ECO:0000256" key="3">
    <source>
        <dbReference type="ARBA" id="ARBA00022490"/>
    </source>
</evidence>